<organism evidence="10 11">
    <name type="scientific">Sneathiella chungangensis</name>
    <dbReference type="NCBI Taxonomy" id="1418234"/>
    <lineage>
        <taxon>Bacteria</taxon>
        <taxon>Pseudomonadati</taxon>
        <taxon>Pseudomonadota</taxon>
        <taxon>Alphaproteobacteria</taxon>
        <taxon>Sneathiellales</taxon>
        <taxon>Sneathiellaceae</taxon>
        <taxon>Sneathiella</taxon>
    </lineage>
</organism>
<evidence type="ECO:0000256" key="1">
    <source>
        <dbReference type="ARBA" id="ARBA00004429"/>
    </source>
</evidence>
<dbReference type="EMBL" id="WTVA01000001">
    <property type="protein sequence ID" value="MZR21595.1"/>
    <property type="molecule type" value="Genomic_DNA"/>
</dbReference>
<dbReference type="Pfam" id="PF04143">
    <property type="entry name" value="Sulf_transp"/>
    <property type="match status" value="1"/>
</dbReference>
<protein>
    <submittedName>
        <fullName evidence="10">YeeE/YedE family protein</fullName>
    </submittedName>
</protein>
<keyword evidence="5 9" id="KW-0812">Transmembrane</keyword>
<comment type="subcellular location">
    <subcellularLocation>
        <location evidence="1">Cell inner membrane</location>
        <topology evidence="1">Multi-pass membrane protein</topology>
    </subcellularLocation>
</comment>
<feature type="transmembrane region" description="Helical" evidence="9">
    <location>
        <begin position="87"/>
        <end position="105"/>
    </location>
</feature>
<feature type="transmembrane region" description="Helical" evidence="9">
    <location>
        <begin position="47"/>
        <end position="67"/>
    </location>
</feature>
<keyword evidence="4" id="KW-0997">Cell inner membrane</keyword>
<dbReference type="OrthoDB" id="9814020at2"/>
<gene>
    <name evidence="10" type="ORF">GQF03_04570</name>
</gene>
<comment type="similarity">
    <text evidence="8">Belongs to the TsuA/YedE (TC 9.B.102) family.</text>
</comment>
<sequence length="147" mass="14989">MENFTPYSSLIGGIILGVAATLLLMAGRIAGISGILSSLIPPQTGDALWRVLFIAGLIIGAAVYPLVGGDMAFLNVNPYQLSDNAHYVLLVIAGLLVGGGTYVGAGCTSGHGICGLGRLSLRSLTAVLIFMAVAVVTVFIMRIVVGG</sequence>
<evidence type="ECO:0000256" key="7">
    <source>
        <dbReference type="ARBA" id="ARBA00023136"/>
    </source>
</evidence>
<keyword evidence="7 9" id="KW-0472">Membrane</keyword>
<evidence type="ECO:0000313" key="10">
    <source>
        <dbReference type="EMBL" id="MZR21595.1"/>
    </source>
</evidence>
<proteinExistence type="inferred from homology"/>
<keyword evidence="3" id="KW-1003">Cell membrane</keyword>
<dbReference type="Proteomes" id="UP000445696">
    <property type="component" value="Unassembled WGS sequence"/>
</dbReference>
<feature type="transmembrane region" description="Helical" evidence="9">
    <location>
        <begin position="6"/>
        <end position="26"/>
    </location>
</feature>
<dbReference type="PANTHER" id="PTHR30574:SF1">
    <property type="entry name" value="SULPHUR TRANSPORT DOMAIN-CONTAINING PROTEIN"/>
    <property type="match status" value="1"/>
</dbReference>
<dbReference type="GO" id="GO:0005886">
    <property type="term" value="C:plasma membrane"/>
    <property type="evidence" value="ECO:0007669"/>
    <property type="project" value="UniProtKB-SubCell"/>
</dbReference>
<keyword evidence="6 9" id="KW-1133">Transmembrane helix</keyword>
<accession>A0A845MD36</accession>
<evidence type="ECO:0000256" key="2">
    <source>
        <dbReference type="ARBA" id="ARBA00022448"/>
    </source>
</evidence>
<keyword evidence="2" id="KW-0813">Transport</keyword>
<feature type="transmembrane region" description="Helical" evidence="9">
    <location>
        <begin position="126"/>
        <end position="145"/>
    </location>
</feature>
<reference evidence="10 11" key="1">
    <citation type="journal article" date="2014" name="Int. J. Syst. Evol. Microbiol.">
        <title>Sneathiella chungangensis sp. nov., isolated from a marine sand, and emended description of the genus Sneathiella.</title>
        <authorList>
            <person name="Siamphan C."/>
            <person name="Kim H."/>
            <person name="Lee J.S."/>
            <person name="Kim W."/>
        </authorList>
    </citation>
    <scope>NUCLEOTIDE SEQUENCE [LARGE SCALE GENOMIC DNA]</scope>
    <source>
        <strain evidence="10 11">KCTC 32476</strain>
    </source>
</reference>
<evidence type="ECO:0000256" key="5">
    <source>
        <dbReference type="ARBA" id="ARBA00022692"/>
    </source>
</evidence>
<dbReference type="PANTHER" id="PTHR30574">
    <property type="entry name" value="INNER MEMBRANE PROTEIN YEDE"/>
    <property type="match status" value="1"/>
</dbReference>
<name>A0A845MD36_9PROT</name>
<evidence type="ECO:0000313" key="11">
    <source>
        <dbReference type="Proteomes" id="UP000445696"/>
    </source>
</evidence>
<evidence type="ECO:0000256" key="3">
    <source>
        <dbReference type="ARBA" id="ARBA00022475"/>
    </source>
</evidence>
<evidence type="ECO:0000256" key="9">
    <source>
        <dbReference type="SAM" id="Phobius"/>
    </source>
</evidence>
<evidence type="ECO:0000256" key="6">
    <source>
        <dbReference type="ARBA" id="ARBA00022989"/>
    </source>
</evidence>
<keyword evidence="11" id="KW-1185">Reference proteome</keyword>
<dbReference type="AlphaFoldDB" id="A0A845MD36"/>
<comment type="caution">
    <text evidence="10">The sequence shown here is derived from an EMBL/GenBank/DDBJ whole genome shotgun (WGS) entry which is preliminary data.</text>
</comment>
<dbReference type="RefSeq" id="WP_161337978.1">
    <property type="nucleotide sequence ID" value="NZ_JBHSDG010000002.1"/>
</dbReference>
<evidence type="ECO:0000256" key="4">
    <source>
        <dbReference type="ARBA" id="ARBA00022519"/>
    </source>
</evidence>
<evidence type="ECO:0000256" key="8">
    <source>
        <dbReference type="ARBA" id="ARBA00035655"/>
    </source>
</evidence>
<dbReference type="InterPro" id="IPR007272">
    <property type="entry name" value="Sulf_transp_TsuA/YedE"/>
</dbReference>